<evidence type="ECO:0000256" key="2">
    <source>
        <dbReference type="ARBA" id="ARBA00022771"/>
    </source>
</evidence>
<dbReference type="Gene3D" id="6.10.140.2220">
    <property type="match status" value="1"/>
</dbReference>
<organism evidence="6 7">
    <name type="scientific">Plectosphaerella cucumerina</name>
    <dbReference type="NCBI Taxonomy" id="40658"/>
    <lineage>
        <taxon>Eukaryota</taxon>
        <taxon>Fungi</taxon>
        <taxon>Dikarya</taxon>
        <taxon>Ascomycota</taxon>
        <taxon>Pezizomycotina</taxon>
        <taxon>Sordariomycetes</taxon>
        <taxon>Hypocreomycetidae</taxon>
        <taxon>Glomerellales</taxon>
        <taxon>Plectosphaerellaceae</taxon>
        <taxon>Plectosphaerella</taxon>
    </lineage>
</organism>
<dbReference type="GO" id="GO:0005634">
    <property type="term" value="C:nucleus"/>
    <property type="evidence" value="ECO:0007669"/>
    <property type="project" value="TreeGrafter"/>
</dbReference>
<dbReference type="GO" id="GO:0008270">
    <property type="term" value="F:zinc ion binding"/>
    <property type="evidence" value="ECO:0007669"/>
    <property type="project" value="UniProtKB-KW"/>
</dbReference>
<dbReference type="PROSITE" id="PS50865">
    <property type="entry name" value="ZF_MYND_2"/>
    <property type="match status" value="1"/>
</dbReference>
<dbReference type="OrthoDB" id="432970at2759"/>
<dbReference type="Pfam" id="PF01753">
    <property type="entry name" value="zf-MYND"/>
    <property type="match status" value="1"/>
</dbReference>
<dbReference type="Proteomes" id="UP000813385">
    <property type="component" value="Unassembled WGS sequence"/>
</dbReference>
<reference evidence="6" key="1">
    <citation type="journal article" date="2021" name="Nat. Commun.">
        <title>Genetic determinants of endophytism in the Arabidopsis root mycobiome.</title>
        <authorList>
            <person name="Mesny F."/>
            <person name="Miyauchi S."/>
            <person name="Thiergart T."/>
            <person name="Pickel B."/>
            <person name="Atanasova L."/>
            <person name="Karlsson M."/>
            <person name="Huettel B."/>
            <person name="Barry K.W."/>
            <person name="Haridas S."/>
            <person name="Chen C."/>
            <person name="Bauer D."/>
            <person name="Andreopoulos W."/>
            <person name="Pangilinan J."/>
            <person name="LaButti K."/>
            <person name="Riley R."/>
            <person name="Lipzen A."/>
            <person name="Clum A."/>
            <person name="Drula E."/>
            <person name="Henrissat B."/>
            <person name="Kohler A."/>
            <person name="Grigoriev I.V."/>
            <person name="Martin F.M."/>
            <person name="Hacquard S."/>
        </authorList>
    </citation>
    <scope>NUCLEOTIDE SEQUENCE</scope>
    <source>
        <strain evidence="6">MPI-CAGE-AT-0016</strain>
    </source>
</reference>
<dbReference type="InterPro" id="IPR024119">
    <property type="entry name" value="TF_DEAF-1"/>
</dbReference>
<keyword evidence="2 4" id="KW-0863">Zinc-finger</keyword>
<evidence type="ECO:0000313" key="7">
    <source>
        <dbReference type="Proteomes" id="UP000813385"/>
    </source>
</evidence>
<accession>A0A8K0TK21</accession>
<name>A0A8K0TK21_9PEZI</name>
<dbReference type="SUPFAM" id="SSF144232">
    <property type="entry name" value="HIT/MYND zinc finger-like"/>
    <property type="match status" value="1"/>
</dbReference>
<dbReference type="GO" id="GO:0000981">
    <property type="term" value="F:DNA-binding transcription factor activity, RNA polymerase II-specific"/>
    <property type="evidence" value="ECO:0007669"/>
    <property type="project" value="TreeGrafter"/>
</dbReference>
<sequence length="232" mass="26257">MTDSCASCRKAPPEATLKRCSKCQTTQYCSRECQKTNWKQHKKICDSQAAAQHDRDDIPSPPKGCEAPITQPFARLRKGTYLHDRPEKDVYKLLIDAYRLRVEDEFAATGEADEDSIYSGLVEDGLEGLERFLDDAEYVRGLLPSWWGPQKRQACGAYGLGGDAFSDLAKPVTKSDIVRHYGDPQFHLQLRRLAETICGDGPVGQNGFDMRQMLELKERSGQEGPVMRLRWR</sequence>
<dbReference type="PANTHER" id="PTHR10237:SF14">
    <property type="entry name" value="MYND-TYPE DOMAIN-CONTAINING PROTEIN"/>
    <property type="match status" value="1"/>
</dbReference>
<keyword evidence="7" id="KW-1185">Reference proteome</keyword>
<proteinExistence type="predicted"/>
<evidence type="ECO:0000256" key="1">
    <source>
        <dbReference type="ARBA" id="ARBA00022723"/>
    </source>
</evidence>
<dbReference type="AlphaFoldDB" id="A0A8K0TK21"/>
<evidence type="ECO:0000259" key="5">
    <source>
        <dbReference type="PROSITE" id="PS50865"/>
    </source>
</evidence>
<keyword evidence="3" id="KW-0862">Zinc</keyword>
<evidence type="ECO:0000256" key="4">
    <source>
        <dbReference type="PROSITE-ProRule" id="PRU00134"/>
    </source>
</evidence>
<dbReference type="EMBL" id="JAGPXD010000002">
    <property type="protein sequence ID" value="KAH7368644.1"/>
    <property type="molecule type" value="Genomic_DNA"/>
</dbReference>
<evidence type="ECO:0000256" key="3">
    <source>
        <dbReference type="ARBA" id="ARBA00022833"/>
    </source>
</evidence>
<dbReference type="PROSITE" id="PS01360">
    <property type="entry name" value="ZF_MYND_1"/>
    <property type="match status" value="1"/>
</dbReference>
<gene>
    <name evidence="6" type="ORF">B0T11DRAFT_277421</name>
</gene>
<comment type="caution">
    <text evidence="6">The sequence shown here is derived from an EMBL/GenBank/DDBJ whole genome shotgun (WGS) entry which is preliminary data.</text>
</comment>
<dbReference type="PANTHER" id="PTHR10237">
    <property type="entry name" value="DEFORMED EPIDERMAL AUTOREGULATORY FACTOR 1 HOMOLOG SUPPRESSIN"/>
    <property type="match status" value="1"/>
</dbReference>
<dbReference type="InterPro" id="IPR002893">
    <property type="entry name" value="Znf_MYND"/>
</dbReference>
<feature type="domain" description="MYND-type" evidence="5">
    <location>
        <begin position="5"/>
        <end position="45"/>
    </location>
</feature>
<evidence type="ECO:0000313" key="6">
    <source>
        <dbReference type="EMBL" id="KAH7368644.1"/>
    </source>
</evidence>
<keyword evidence="1" id="KW-0479">Metal-binding</keyword>
<protein>
    <recommendedName>
        <fullName evidence="5">MYND-type domain-containing protein</fullName>
    </recommendedName>
</protein>